<organism evidence="1 2">
    <name type="scientific">Chrysochromulina ericina virus CeV-01B</name>
    <dbReference type="NCBI Taxonomy" id="3070830"/>
    <lineage>
        <taxon>Viruses</taxon>
        <taxon>Varidnaviria</taxon>
        <taxon>Bamfordvirae</taxon>
        <taxon>Nucleocytoviricota</taxon>
        <taxon>Megaviricetes</taxon>
        <taxon>Imitervirales</taxon>
        <taxon>Mesomimiviridae</taxon>
        <taxon>Tethysvirus</taxon>
        <taxon>Tethysvirus raunefjordenense</taxon>
    </lineage>
</organism>
<dbReference type="PROSITE" id="PS50096">
    <property type="entry name" value="IQ"/>
    <property type="match status" value="1"/>
</dbReference>
<evidence type="ECO:0000313" key="1">
    <source>
        <dbReference type="EMBL" id="ALH23329.1"/>
    </source>
</evidence>
<dbReference type="OrthoDB" id="39932at10239"/>
<accession>A0A0N7G7P1</accession>
<reference evidence="1 2" key="1">
    <citation type="journal article" date="2015" name="Genome Announc.">
        <title>The 474-Kilobase-Pair Complete Genome Sequence of CeV-01B, a Virus Infecting Haptolina (Chrysochromulina) ericina (Prymnesiophyceae).</title>
        <authorList>
            <person name="Gallot-Lavallee L."/>
            <person name="Pagarete A."/>
            <person name="Legendre M."/>
            <person name="Santini S."/>
            <person name="Sandaa R.A."/>
            <person name="Himmelbauer H."/>
            <person name="Ogata H."/>
            <person name="Bratbak G."/>
            <person name="Claverie J.M."/>
        </authorList>
    </citation>
    <scope>NUCLEOTIDE SEQUENCE [LARGE SCALE GENOMIC DNA]</scope>
    <source>
        <strain evidence="1">CeV-01B</strain>
    </source>
</reference>
<protein>
    <submittedName>
        <fullName evidence="1">Uncharacterized protein</fullName>
    </submittedName>
</protein>
<keyword evidence="2" id="KW-1185">Reference proteome</keyword>
<dbReference type="Proteomes" id="UP000203826">
    <property type="component" value="Segment"/>
</dbReference>
<dbReference type="EMBL" id="KT820662">
    <property type="protein sequence ID" value="ALH23329.1"/>
    <property type="molecule type" value="Genomic_DNA"/>
</dbReference>
<dbReference type="KEGG" id="vg:26049290"/>
<evidence type="ECO:0000313" key="2">
    <source>
        <dbReference type="Proteomes" id="UP000203826"/>
    </source>
</evidence>
<sequence>MSLYTLLSVVFLNCLQILLKIKIEIFLYLSSMIKEMPSTRCQCYTKQNLVCKKNFAFIIQNKRYCHIHAKQIYNENIIKIQSLYRSYKCRQKINILFKPLPKDVQDIVLYYFRQSYYIEKFNISINKILSNRVDKYIGDLDHPNIAISREDNINQRQVKFYTDIIEIYNLYTKYCSICNYQYCYRLHRLVRGIWNIYRYQIEREELLLDDNNNNIVIDNNSKKLSKTLYDSLTIYNTTFSYNFNQYNCFTPIKIYYHY</sequence>
<gene>
    <name evidence="1" type="ORF">ceV_423</name>
</gene>
<name>A0A0N7G7P1_9VIRU</name>
<proteinExistence type="predicted"/>